<sequence length="70" mass="8026">MLDRNLGFLAHTPPQNTPVYFPLPTRPHNILHVLLCQVRSHISSLLSNIGHYVQHQVMHESIAYGHIDHI</sequence>
<evidence type="ECO:0000313" key="2">
    <source>
        <dbReference type="Proteomes" id="UP000277928"/>
    </source>
</evidence>
<dbReference type="Proteomes" id="UP000277928">
    <property type="component" value="Unassembled WGS sequence"/>
</dbReference>
<organism evidence="1 2">
    <name type="scientific">Litomosoides sigmodontis</name>
    <name type="common">Filarial nematode worm</name>
    <dbReference type="NCBI Taxonomy" id="42156"/>
    <lineage>
        <taxon>Eukaryota</taxon>
        <taxon>Metazoa</taxon>
        <taxon>Ecdysozoa</taxon>
        <taxon>Nematoda</taxon>
        <taxon>Chromadorea</taxon>
        <taxon>Rhabditida</taxon>
        <taxon>Spirurina</taxon>
        <taxon>Spiruromorpha</taxon>
        <taxon>Filarioidea</taxon>
        <taxon>Onchocercidae</taxon>
        <taxon>Litomosoides</taxon>
    </lineage>
</organism>
<dbReference type="AlphaFoldDB" id="A0A3P6UVG8"/>
<proteinExistence type="predicted"/>
<reference evidence="1 2" key="1">
    <citation type="submission" date="2018-08" db="EMBL/GenBank/DDBJ databases">
        <authorList>
            <person name="Laetsch R D."/>
            <person name="Stevens L."/>
            <person name="Kumar S."/>
            <person name="Blaxter L. M."/>
        </authorList>
    </citation>
    <scope>NUCLEOTIDE SEQUENCE [LARGE SCALE GENOMIC DNA]</scope>
</reference>
<accession>A0A3P6UVG8</accession>
<dbReference type="EMBL" id="UYRX01000444">
    <property type="protein sequence ID" value="VDK82324.1"/>
    <property type="molecule type" value="Genomic_DNA"/>
</dbReference>
<gene>
    <name evidence="1" type="ORF">NLS_LOCUS5697</name>
</gene>
<evidence type="ECO:0000313" key="1">
    <source>
        <dbReference type="EMBL" id="VDK82324.1"/>
    </source>
</evidence>
<keyword evidence="2" id="KW-1185">Reference proteome</keyword>
<protein>
    <submittedName>
        <fullName evidence="1">Uncharacterized protein</fullName>
    </submittedName>
</protein>
<name>A0A3P6UVG8_LITSI</name>